<comment type="caution">
    <text evidence="2">The sequence shown here is derived from an EMBL/GenBank/DDBJ whole genome shotgun (WGS) entry which is preliminary data.</text>
</comment>
<dbReference type="Proteomes" id="UP000487117">
    <property type="component" value="Unassembled WGS sequence"/>
</dbReference>
<accession>A0A7V8FI05</accession>
<organism evidence="2 3">
    <name type="scientific">Stenotrophomonas maltophilia</name>
    <name type="common">Pseudomonas maltophilia</name>
    <name type="synonym">Xanthomonas maltophilia</name>
    <dbReference type="NCBI Taxonomy" id="40324"/>
    <lineage>
        <taxon>Bacteria</taxon>
        <taxon>Pseudomonadati</taxon>
        <taxon>Pseudomonadota</taxon>
        <taxon>Gammaproteobacteria</taxon>
        <taxon>Lysobacterales</taxon>
        <taxon>Lysobacteraceae</taxon>
        <taxon>Stenotrophomonas</taxon>
        <taxon>Stenotrophomonas maltophilia group</taxon>
    </lineage>
</organism>
<evidence type="ECO:0000313" key="3">
    <source>
        <dbReference type="Proteomes" id="UP000487117"/>
    </source>
</evidence>
<protein>
    <submittedName>
        <fullName evidence="2">Uncharacterized protein</fullName>
    </submittedName>
</protein>
<feature type="compositionally biased region" description="Basic and acidic residues" evidence="1">
    <location>
        <begin position="1"/>
        <end position="11"/>
    </location>
</feature>
<reference evidence="3" key="1">
    <citation type="journal article" date="2020" name="MBio">
        <title>Horizontal gene transfer to a defensive symbiont with a reduced genome amongst a multipartite beetle microbiome.</title>
        <authorList>
            <person name="Waterworth S.C."/>
            <person name="Florez L.V."/>
            <person name="Rees E.R."/>
            <person name="Hertweck C."/>
            <person name="Kaltenpoth M."/>
            <person name="Kwan J.C."/>
        </authorList>
    </citation>
    <scope>NUCLEOTIDE SEQUENCE [LARGE SCALE GENOMIC DNA]</scope>
</reference>
<name>A0A7V8FI05_STEMA</name>
<dbReference type="AlphaFoldDB" id="A0A7V8FI05"/>
<proteinExistence type="predicted"/>
<dbReference type="EMBL" id="WNDS01000002">
    <property type="protein sequence ID" value="KAF1016215.1"/>
    <property type="molecule type" value="Genomic_DNA"/>
</dbReference>
<feature type="region of interest" description="Disordered" evidence="1">
    <location>
        <begin position="1"/>
        <end position="24"/>
    </location>
</feature>
<evidence type="ECO:0000313" key="2">
    <source>
        <dbReference type="EMBL" id="KAF1016215.1"/>
    </source>
</evidence>
<gene>
    <name evidence="2" type="ORF">GAK31_01704</name>
</gene>
<evidence type="ECO:0000256" key="1">
    <source>
        <dbReference type="SAM" id="MobiDB-lite"/>
    </source>
</evidence>
<sequence length="121" mass="13481">MDRPATTDRFRNAQRSLDSQEDPRFEAEYAEEHVTDLALSYRNDPALCREAAYLSAGTLGGQYYTDVQLALHKLHHTHPADLAGSEALTQLYRLARVEAEALDAKLVDLARIALAEQRVAA</sequence>